<comment type="caution">
    <text evidence="1">The sequence shown here is derived from an EMBL/GenBank/DDBJ whole genome shotgun (WGS) entry which is preliminary data.</text>
</comment>
<protein>
    <submittedName>
        <fullName evidence="1">Uncharacterized protein</fullName>
    </submittedName>
</protein>
<evidence type="ECO:0000313" key="2">
    <source>
        <dbReference type="Proteomes" id="UP000252139"/>
    </source>
</evidence>
<proteinExistence type="predicted"/>
<dbReference type="AlphaFoldDB" id="A0A367KAH8"/>
<dbReference type="EMBL" id="PJQL01000136">
    <property type="protein sequence ID" value="RCH99242.1"/>
    <property type="molecule type" value="Genomic_DNA"/>
</dbReference>
<sequence length="169" mass="19133">MIQAKRTRLNGVEEKGKAICHVIDETMRHDSETEECPKSVSSCEIVNRLNQKVFESYGDSDSRKGSVSTSWDKLGTKGSVTLLAYDDKVNQNTGRGLLGMDFKNGINQRIWNAPYCIAGSRTRWPPYERERHIFARLILGNIRWHKNDVMADLICAKNPSSNCGHSENM</sequence>
<evidence type="ECO:0000313" key="1">
    <source>
        <dbReference type="EMBL" id="RCH99242.1"/>
    </source>
</evidence>
<reference evidence="1 2" key="1">
    <citation type="journal article" date="2018" name="G3 (Bethesda)">
        <title>Phylogenetic and Phylogenomic Definition of Rhizopus Species.</title>
        <authorList>
            <person name="Gryganskyi A.P."/>
            <person name="Golan J."/>
            <person name="Dolatabadi S."/>
            <person name="Mondo S."/>
            <person name="Robb S."/>
            <person name="Idnurm A."/>
            <person name="Muszewska A."/>
            <person name="Steczkiewicz K."/>
            <person name="Masonjones S."/>
            <person name="Liao H.L."/>
            <person name="Gajdeczka M.T."/>
            <person name="Anike F."/>
            <person name="Vuek A."/>
            <person name="Anishchenko I.M."/>
            <person name="Voigt K."/>
            <person name="de Hoog G.S."/>
            <person name="Smith M.E."/>
            <person name="Heitman J."/>
            <person name="Vilgalys R."/>
            <person name="Stajich J.E."/>
        </authorList>
    </citation>
    <scope>NUCLEOTIDE SEQUENCE [LARGE SCALE GENOMIC DNA]</scope>
    <source>
        <strain evidence="1 2">CBS 357.93</strain>
    </source>
</reference>
<dbReference type="Proteomes" id="UP000252139">
    <property type="component" value="Unassembled WGS sequence"/>
</dbReference>
<gene>
    <name evidence="1" type="ORF">CU097_006090</name>
</gene>
<name>A0A367KAH8_RHIAZ</name>
<organism evidence="1 2">
    <name type="scientific">Rhizopus azygosporus</name>
    <name type="common">Rhizopus microsporus var. azygosporus</name>
    <dbReference type="NCBI Taxonomy" id="86630"/>
    <lineage>
        <taxon>Eukaryota</taxon>
        <taxon>Fungi</taxon>
        <taxon>Fungi incertae sedis</taxon>
        <taxon>Mucoromycota</taxon>
        <taxon>Mucoromycotina</taxon>
        <taxon>Mucoromycetes</taxon>
        <taxon>Mucorales</taxon>
        <taxon>Mucorineae</taxon>
        <taxon>Rhizopodaceae</taxon>
        <taxon>Rhizopus</taxon>
    </lineage>
</organism>
<keyword evidence="2" id="KW-1185">Reference proteome</keyword>
<accession>A0A367KAH8</accession>